<gene>
    <name evidence="2" type="ORF">SBX64_16085</name>
</gene>
<feature type="domain" description="Tip attachment protein J central straight fiber" evidence="1">
    <location>
        <begin position="200"/>
        <end position="301"/>
    </location>
</feature>
<reference evidence="2 3" key="1">
    <citation type="submission" date="2023-11" db="EMBL/GenBank/DDBJ databases">
        <title>Plant-associative lifestyle of Vibrio porteresiae and its evolutionary dynamics.</title>
        <authorList>
            <person name="Rameshkumar N."/>
            <person name="Kirti K."/>
        </authorList>
    </citation>
    <scope>NUCLEOTIDE SEQUENCE [LARGE SCALE GENOMIC DNA]</scope>
    <source>
        <strain evidence="2 3">MSSRF7</strain>
    </source>
</reference>
<dbReference type="EMBL" id="JAWRCP010000002">
    <property type="protein sequence ID" value="MDW6094059.1"/>
    <property type="molecule type" value="Genomic_DNA"/>
</dbReference>
<comment type="caution">
    <text evidence="2">The sequence shown here is derived from an EMBL/GenBank/DDBJ whole genome shotgun (WGS) entry which is preliminary data.</text>
</comment>
<name>A0ABU4IXD2_9VIBR</name>
<organism evidence="2 3">
    <name type="scientific">Vibrio rhizosphaerae</name>
    <dbReference type="NCBI Taxonomy" id="398736"/>
    <lineage>
        <taxon>Bacteria</taxon>
        <taxon>Pseudomonadati</taxon>
        <taxon>Pseudomonadota</taxon>
        <taxon>Gammaproteobacteria</taxon>
        <taxon>Vibrionales</taxon>
        <taxon>Vibrionaceae</taxon>
        <taxon>Vibrio</taxon>
    </lineage>
</organism>
<evidence type="ECO:0000313" key="2">
    <source>
        <dbReference type="EMBL" id="MDW6094059.1"/>
    </source>
</evidence>
<proteinExistence type="predicted"/>
<evidence type="ECO:0000313" key="3">
    <source>
        <dbReference type="Proteomes" id="UP001279860"/>
    </source>
</evidence>
<evidence type="ECO:0000259" key="1">
    <source>
        <dbReference type="Pfam" id="PF09327"/>
    </source>
</evidence>
<dbReference type="InterPro" id="IPR015406">
    <property type="entry name" value="GpJ_CSF"/>
</dbReference>
<sequence length="571" mass="60568">MTKNAFRAGRNEQAVHENIELLTGQRGNGLDRAVTVRDLASVKLASVRQGIGGGYVLSQSPVLGTDGDLAAYPTVPTGFEVNGGFSSIMLVWDMPRYKGHAYTEVWRSTTDVLTDAALLATTPASVFGDIVTTGSTFYYWIRHVNIKNKPGAYNATTGTIGETSQDISSVIDEIGEQMKGSALIQGLTSNIDSINENGSSAFQDMWMQKTTAGNITAGIGILAGADGTSQVAISASQLFVFDPNIDDSLTPLLVVSDGAVTIPKAFIEDATIQVIQAQKITADYVKAGVSIDTPILNSAVINGAEINIGTRFSVTSEGALTAYSGMFSGRIEASDGYFNGDISASTMNGGEINGAIITGSTIIGSQIYTGAELFLCFGDNMTTSRKYPFNSNIYVSALRRVSVETRVSAPWNGNTPDTCLDFYAAGDISMNFPTQNRARFRTLPADVIDIRFDRSQIGGSGFLGFIMQMVGINGNVIANVGMCSAGYMPPPGTEFNVGGVIFYVYDSNSVGGAGRYGVRSFGVRNRRTNFGPGWTSNPAAVGRFRVRLDSTNDGGGTVTYKASIDNSVDPR</sequence>
<protein>
    <recommendedName>
        <fullName evidence="1">Tip attachment protein J central straight fiber domain-containing protein</fullName>
    </recommendedName>
</protein>
<keyword evidence="3" id="KW-1185">Reference proteome</keyword>
<dbReference type="RefSeq" id="WP_318585412.1">
    <property type="nucleotide sequence ID" value="NZ_JAWRCP010000002.1"/>
</dbReference>
<dbReference type="Pfam" id="PF09327">
    <property type="entry name" value="Phage_Tail_Tip"/>
    <property type="match status" value="1"/>
</dbReference>
<dbReference type="Proteomes" id="UP001279860">
    <property type="component" value="Unassembled WGS sequence"/>
</dbReference>
<accession>A0ABU4IXD2</accession>